<dbReference type="STRING" id="2512241.A0A553IEM7"/>
<dbReference type="Pfam" id="PF12257">
    <property type="entry name" value="IML1"/>
    <property type="match status" value="1"/>
</dbReference>
<dbReference type="GO" id="GO:0005774">
    <property type="term" value="C:vacuolar membrane"/>
    <property type="evidence" value="ECO:0007669"/>
    <property type="project" value="UniProtKB-SubCell"/>
</dbReference>
<dbReference type="PANTHER" id="PTHR13179:SF8">
    <property type="entry name" value="GATOR COMPLEX PROTEIN DEPDC5"/>
    <property type="match status" value="1"/>
</dbReference>
<evidence type="ECO:0000256" key="2">
    <source>
        <dbReference type="ARBA" id="ARBA00005643"/>
    </source>
</evidence>
<dbReference type="InterPro" id="IPR048255">
    <property type="entry name" value="IML1_N"/>
</dbReference>
<name>A0A553IEM7_9PEZI</name>
<feature type="compositionally biased region" description="Polar residues" evidence="5">
    <location>
        <begin position="998"/>
        <end position="1009"/>
    </location>
</feature>
<evidence type="ECO:0000256" key="5">
    <source>
        <dbReference type="SAM" id="MobiDB-lite"/>
    </source>
</evidence>
<feature type="region of interest" description="Disordered" evidence="5">
    <location>
        <begin position="1095"/>
        <end position="1143"/>
    </location>
</feature>
<comment type="similarity">
    <text evidence="2">Belongs to the IML1 family.</text>
</comment>
<dbReference type="SUPFAM" id="SSF51735">
    <property type="entry name" value="NAD(P)-binding Rossmann-fold domains"/>
    <property type="match status" value="1"/>
</dbReference>
<dbReference type="InterPro" id="IPR027244">
    <property type="entry name" value="IML1"/>
</dbReference>
<gene>
    <name evidence="7" type="ORF">FHL15_000005</name>
</gene>
<organism evidence="7 8">
    <name type="scientific">Xylaria flabelliformis</name>
    <dbReference type="NCBI Taxonomy" id="2512241"/>
    <lineage>
        <taxon>Eukaryota</taxon>
        <taxon>Fungi</taxon>
        <taxon>Dikarya</taxon>
        <taxon>Ascomycota</taxon>
        <taxon>Pezizomycotina</taxon>
        <taxon>Sordariomycetes</taxon>
        <taxon>Xylariomycetidae</taxon>
        <taxon>Xylariales</taxon>
        <taxon>Xylariaceae</taxon>
        <taxon>Xylaria</taxon>
    </lineage>
</organism>
<dbReference type="SMART" id="SM00049">
    <property type="entry name" value="DEP"/>
    <property type="match status" value="1"/>
</dbReference>
<dbReference type="InterPro" id="IPR036291">
    <property type="entry name" value="NAD(P)-bd_dom_sf"/>
</dbReference>
<evidence type="ECO:0000256" key="3">
    <source>
        <dbReference type="ARBA" id="ARBA00018529"/>
    </source>
</evidence>
<feature type="compositionally biased region" description="Polar residues" evidence="5">
    <location>
        <begin position="1122"/>
        <end position="1139"/>
    </location>
</feature>
<dbReference type="Pfam" id="PF00106">
    <property type="entry name" value="adh_short"/>
    <property type="match status" value="1"/>
</dbReference>
<dbReference type="InterPro" id="IPR000591">
    <property type="entry name" value="DEP_dom"/>
</dbReference>
<dbReference type="GO" id="GO:1904262">
    <property type="term" value="P:negative regulation of TORC1 signaling"/>
    <property type="evidence" value="ECO:0007669"/>
    <property type="project" value="TreeGrafter"/>
</dbReference>
<dbReference type="SUPFAM" id="SSF46785">
    <property type="entry name" value="Winged helix' DNA-binding domain"/>
    <property type="match status" value="1"/>
</dbReference>
<feature type="domain" description="DEP" evidence="6">
    <location>
        <begin position="1676"/>
        <end position="1772"/>
    </location>
</feature>
<comment type="caution">
    <text evidence="7">The sequence shown here is derived from an EMBL/GenBank/DDBJ whole genome shotgun (WGS) entry which is preliminary data.</text>
</comment>
<dbReference type="Gene3D" id="3.40.50.720">
    <property type="entry name" value="NAD(P)-binding Rossmann-like Domain"/>
    <property type="match status" value="1"/>
</dbReference>
<dbReference type="Gene3D" id="1.10.10.10">
    <property type="entry name" value="Winged helix-like DNA-binding domain superfamily/Winged helix DNA-binding domain"/>
    <property type="match status" value="1"/>
</dbReference>
<dbReference type="PRINTS" id="PR00081">
    <property type="entry name" value="GDHRDH"/>
</dbReference>
<protein>
    <recommendedName>
        <fullName evidence="3">Vacuolar membrane-associated protein IML1</fullName>
    </recommendedName>
    <alternativeName>
        <fullName evidence="4">Vacuolar membrane-associated protein iml1</fullName>
    </alternativeName>
</protein>
<dbReference type="CDD" id="cd04449">
    <property type="entry name" value="DEP_DEPDC5-like"/>
    <property type="match status" value="1"/>
</dbReference>
<proteinExistence type="inferred from homology"/>
<dbReference type="OrthoDB" id="39497at2759"/>
<dbReference type="InterPro" id="IPR036390">
    <property type="entry name" value="WH_DNA-bd_sf"/>
</dbReference>
<evidence type="ECO:0000259" key="6">
    <source>
        <dbReference type="PROSITE" id="PS50186"/>
    </source>
</evidence>
<dbReference type="InterPro" id="IPR002347">
    <property type="entry name" value="SDR_fam"/>
</dbReference>
<evidence type="ECO:0000256" key="1">
    <source>
        <dbReference type="ARBA" id="ARBA00004148"/>
    </source>
</evidence>
<dbReference type="Proteomes" id="UP000319160">
    <property type="component" value="Unassembled WGS sequence"/>
</dbReference>
<feature type="region of interest" description="Disordered" evidence="5">
    <location>
        <begin position="1801"/>
        <end position="1844"/>
    </location>
</feature>
<evidence type="ECO:0000313" key="7">
    <source>
        <dbReference type="EMBL" id="TRX98663.1"/>
    </source>
</evidence>
<reference evidence="8" key="1">
    <citation type="submission" date="2019-06" db="EMBL/GenBank/DDBJ databases">
        <title>Draft genome sequence of the griseofulvin-producing fungus Xylaria cubensis strain G536.</title>
        <authorList>
            <person name="Mead M.E."/>
            <person name="Raja H.A."/>
            <person name="Steenwyk J.L."/>
            <person name="Knowles S.L."/>
            <person name="Oberlies N.H."/>
            <person name="Rokas A."/>
        </authorList>
    </citation>
    <scope>NUCLEOTIDE SEQUENCE [LARGE SCALE GENOMIC DNA]</scope>
    <source>
        <strain evidence="8">G536</strain>
    </source>
</reference>
<dbReference type="GO" id="GO:0035556">
    <property type="term" value="P:intracellular signal transduction"/>
    <property type="evidence" value="ECO:0007669"/>
    <property type="project" value="InterPro"/>
</dbReference>
<feature type="region of interest" description="Disordered" evidence="5">
    <location>
        <begin position="1185"/>
        <end position="1212"/>
    </location>
</feature>
<evidence type="ECO:0000256" key="4">
    <source>
        <dbReference type="ARBA" id="ARBA00021881"/>
    </source>
</evidence>
<evidence type="ECO:0000313" key="8">
    <source>
        <dbReference type="Proteomes" id="UP000319160"/>
    </source>
</evidence>
<dbReference type="PROSITE" id="PS50186">
    <property type="entry name" value="DEP"/>
    <property type="match status" value="1"/>
</dbReference>
<dbReference type="Pfam" id="PF00610">
    <property type="entry name" value="DEP"/>
    <property type="match status" value="1"/>
</dbReference>
<feature type="region of interest" description="Disordered" evidence="5">
    <location>
        <begin position="998"/>
        <end position="1021"/>
    </location>
</feature>
<accession>A0A553IEM7</accession>
<dbReference type="PANTHER" id="PTHR13179">
    <property type="entry name" value="DEP DOMAIN CONTAINING PROTEIN 5"/>
    <property type="match status" value="1"/>
</dbReference>
<feature type="compositionally biased region" description="Polar residues" evidence="5">
    <location>
        <begin position="1199"/>
        <end position="1208"/>
    </location>
</feature>
<dbReference type="InterPro" id="IPR036388">
    <property type="entry name" value="WH-like_DNA-bd_sf"/>
</dbReference>
<dbReference type="GO" id="GO:0010508">
    <property type="term" value="P:positive regulation of autophagy"/>
    <property type="evidence" value="ECO:0007669"/>
    <property type="project" value="TreeGrafter"/>
</dbReference>
<feature type="compositionally biased region" description="Low complexity" evidence="5">
    <location>
        <begin position="1829"/>
        <end position="1839"/>
    </location>
</feature>
<comment type="subcellular location">
    <subcellularLocation>
        <location evidence="1">Vacuole membrane</location>
        <topology evidence="1">Peripheral membrane protein</topology>
    </subcellularLocation>
</comment>
<dbReference type="GO" id="GO:1990130">
    <property type="term" value="C:GATOR1 complex"/>
    <property type="evidence" value="ECO:0007669"/>
    <property type="project" value="TreeGrafter"/>
</dbReference>
<sequence>MDTIKNTIAENFGGRAENLATHQFSLDDVPDLTGKVAVVTGGSEGIGYGVTYTLLKHNIAKLYILSTSEEVVKGAKEAIAKELGQAAADKTTWFQCDLSDWKKTKEVAEEIKKDADRLDILVNNAGRGIMTYQLTDYGVDRHMAVNHMGHVVLTSHLLPLMKQTAEKGNTVRIVNQASNAHQAAPKDTKFGSLEELNQDLGPNQQYGRSKLAAILYSRYFANNVTKAGHPNILMNSTHPGFVSTKMSKVDILEPFPLAGYGMAIGMEPFKKDQFEGAKPAVFAATVTDKSGQYICPPAVPEAGSELAQDDALAERLMTLTRQVIMEKMRSQSADQAFDDLNFGSDKINVIVCFVQMSRNAAPSPSAPRRPSHWTSHLRQFSKSSTDKLFIEPSKSPDTASLASNSTIRDYQSSRRVSERVYTVTINESLVRDEVLLNFDLVGGGAIQPGNLMSIAPMKADIDRPDRLQGSLYGSSRPSYQRASTAPADTRASDDAARRYVFVAKDMPKDLKARMPNVEVYVAKHVGDAFNLRKGTQVVLSPVDSSSPAVEASHVELSFKDMYLSRSDMWRLAVADLADRTVYKGQIIYFLGTIKATITTVFVAGRKVQSAFFGRQTHPIFRSESARYMLFIQMAREMWEFDSDGSGEIMFYKVVNGFLPALFKKWAMLQVKHLISIVLFARVEYDAGLTTDLANNALHDNYYTGFQTSGNKRPYKDFYRVVVSEISNGEWTKILDQLKKEFNVFRRDINIHHREAMSNTMEIPEEVSAKGASISKIKAEPSAAMYGNFLEAINLASSIYASDYIDRDLLRTGISIVLISPGPGVFEVEYESLRRTTEALVGNGIGIDLICIPNSPLHSVPLFRYRNPHFVSVTQRSQPRALRSRDSTPKQATPLAGSYSTIYEALSPIKPADSLGRSETAGPRSSTDEYAFALPQWLHVSYWTGKSEEALAFHGATLSAVNRSLSSNSEDEFAIRCRLYDLQMRSVLETNEIETPYLTSDPSFSISTSKPHNEPSHARNRKTPDVLFEPVYGFQKFLPEKLTKPGETSLWKQLQTFDESRSRLPPRRQPLAPSGYRELEENTKKQLLEDTSLFGTSIGDKRTTGPPAMISSSVASSRAESEGIQSLAASRRGSTASTLQPKFPPVRAPKLMRHISLGHRGFGIAAPKAASVELKTEHVNAIHPTGAGIVKTPSSSSLSPMTPIQSASRTMPRPHAVSVFSPSLEPKKPHFDEQFHGLQPNSPTRPIQIRALPSSTDPISTLKSGPIIPYSVARSARRDDLEIKYSNALREEDQKKLYNSKLRAGGVPELPSTLSPTTAMAPWLVVLNPSNPDASTVNDSVLFSRWQHVFPVPSEMKVMKWKSLSCPAAVPLTTEYFPSQAQFNAEYQRQPYNIAQDLDDEIGEEQPSRAEFLQELVSARFAHGFQVIIGPSVAKAFDQKAVRIADIFSIDRTIGDGTCIFMGIGNTIHQLSCVNGTEVEVNIFVRKPTEPLPQLGHTLSPYKPAIRTIFDKTYESVDIDIMTPKPERNWNYIDSYLAGHTDEMTENLRFWRARFVLIPMYPRTSSMSQLENEDDVEEVRLEGIKKLAQIWQRHRYLSSSERHFQSAGTKKRDPNPLDIIYKTEDASVVIAAEMESLPLFENVDGVFRKGLVSNKERFSKSNFKVAALAEAIQQPVEAGGIRMQTRRWHFRLHYHCFIGSDMTTWLLDNFEDLESREEAVELGNTLMVYEDDRSRDKDKEARDPKKDRERGIFVHVEKRHNFRDGQYFYQITSEHAKPHQPSWFNRKKEVSMPSTPALENLAVNSPRPFQSNASRPASIDEENSGMPGDTTPTIAPTNTTGSRRPKVILSKMMKFDIDPRRKSFRPERINLHYDRLHNPDNCFHIRLEWMNVTAKLIEDALKNWGAIASQHGLRLVEIPIQEGCRINEVNAFRRPYRLKLVVPPPTQRPTTYYDPGSFSPQPQPDKHFYHKALLKKFDYVLDYEAASNFPSNVDVSYSWGKPDFTYSQYIHRSGAHLVQIADDGDFLLTANRLYTNRVAAQTVQSQTRAESVPIRPIATSNAHANYRAMEPAAAASPLTRPVLFASSGLRGTHSDASPVRSVSGPKPGCGATTSFPVAETLKDVLVAFCTNEQALEAFYKETLEKGFETPLVAPADSSIIPDANIPSLGLPPGILGGGGSEPTTSPIPRLSTPNLATSLLFRRGSVQY</sequence>
<feature type="region of interest" description="Disordered" evidence="5">
    <location>
        <begin position="1730"/>
        <end position="1749"/>
    </location>
</feature>
<keyword evidence="8" id="KW-1185">Reference proteome</keyword>
<dbReference type="EMBL" id="VFLP01000001">
    <property type="protein sequence ID" value="TRX98663.1"/>
    <property type="molecule type" value="Genomic_DNA"/>
</dbReference>
<dbReference type="InterPro" id="IPR045838">
    <property type="entry name" value="DEPDC5_CTD"/>
</dbReference>
<dbReference type="GO" id="GO:0005096">
    <property type="term" value="F:GTPase activator activity"/>
    <property type="evidence" value="ECO:0007669"/>
    <property type="project" value="InterPro"/>
</dbReference>
<dbReference type="Pfam" id="PF19418">
    <property type="entry name" value="DEPDC5_CTD"/>
    <property type="match status" value="1"/>
</dbReference>